<keyword evidence="3" id="KW-1185">Reference proteome</keyword>
<name>A0ABQ3ZVM7_9ACTN</name>
<gene>
    <name evidence="2" type="ORF">Ahu01nite_057410</name>
</gene>
<organism evidence="2 3">
    <name type="scientific">Winogradskya humida</name>
    <dbReference type="NCBI Taxonomy" id="113566"/>
    <lineage>
        <taxon>Bacteria</taxon>
        <taxon>Bacillati</taxon>
        <taxon>Actinomycetota</taxon>
        <taxon>Actinomycetes</taxon>
        <taxon>Micromonosporales</taxon>
        <taxon>Micromonosporaceae</taxon>
        <taxon>Winogradskya</taxon>
    </lineage>
</organism>
<dbReference type="Proteomes" id="UP000603200">
    <property type="component" value="Unassembled WGS sequence"/>
</dbReference>
<evidence type="ECO:0000313" key="2">
    <source>
        <dbReference type="EMBL" id="GIE22639.1"/>
    </source>
</evidence>
<protein>
    <submittedName>
        <fullName evidence="2">Uncharacterized protein</fullName>
    </submittedName>
</protein>
<accession>A0ABQ3ZVM7</accession>
<feature type="region of interest" description="Disordered" evidence="1">
    <location>
        <begin position="261"/>
        <end position="284"/>
    </location>
</feature>
<dbReference type="EMBL" id="BOMN01000082">
    <property type="protein sequence ID" value="GIE22639.1"/>
    <property type="molecule type" value="Genomic_DNA"/>
</dbReference>
<comment type="caution">
    <text evidence="2">The sequence shown here is derived from an EMBL/GenBank/DDBJ whole genome shotgun (WGS) entry which is preliminary data.</text>
</comment>
<proteinExistence type="predicted"/>
<evidence type="ECO:0000313" key="3">
    <source>
        <dbReference type="Proteomes" id="UP000603200"/>
    </source>
</evidence>
<reference evidence="2 3" key="1">
    <citation type="submission" date="2021-01" db="EMBL/GenBank/DDBJ databases">
        <title>Whole genome shotgun sequence of Actinoplanes humidus NBRC 14915.</title>
        <authorList>
            <person name="Komaki H."/>
            <person name="Tamura T."/>
        </authorList>
    </citation>
    <scope>NUCLEOTIDE SEQUENCE [LARGE SCALE GENOMIC DNA]</scope>
    <source>
        <strain evidence="2 3">NBRC 14915</strain>
    </source>
</reference>
<dbReference type="RefSeq" id="WP_203839727.1">
    <property type="nucleotide sequence ID" value="NZ_BAAATV010000011.1"/>
</dbReference>
<evidence type="ECO:0000256" key="1">
    <source>
        <dbReference type="SAM" id="MobiDB-lite"/>
    </source>
</evidence>
<sequence length="435" mass="46209">MSHSGLDRLTSLQDEIHAAGGGWGAGARAAIDVPGFGGDPDGVGALARGWEEAAGSAEVALETLVAIESADVAGVWAGNAHNAAAEVVRALADEVARAAQAFRDVSAQLRAYGKGIESEQWRDRTGQAVLRESPIEGVDLRVAAHISARSHGEDLAVGLHDAATQARAHLLDEPYLAPVDDPYLTPVDNIVVANTGVLTPAMAVRASEALFKAPELVVGAESAELRAYLMKGLAAGYGAADLAHFEARIASHDAEWLEQHLSPLDPDRGPVTARRSRTPWSQGPLPTCVATSTVTARAEVDPIYALSITEGDFDKRLRAEQLRVYDGGRSWIQDALGRDGMTAGQSEQVANEEIGPRTGVTYENVALTEDVLDDVERAADDGYPVPFITADHQLVVTGHTGDQLQIYNPWGYTYWIGEDEFLDGSPGSVRLPRTG</sequence>